<accession>A0A233S7T2</accession>
<dbReference type="InterPro" id="IPR001387">
    <property type="entry name" value="Cro/C1-type_HTH"/>
</dbReference>
<sequence>MTERTTPQHHTQAPVATVTQGDLGRRIEWHRTELGLTREQVAFRAGVAEEYVAHLVEPGVEPPGPRHRRAVTDPDEARHLAEHAYSTPWAGGERDLWVRIGPTVFTGRRIDVW</sequence>
<organism evidence="1 2">
    <name type="scientific">Streptomyces diastatochromogenes</name>
    <dbReference type="NCBI Taxonomy" id="42236"/>
    <lineage>
        <taxon>Bacteria</taxon>
        <taxon>Bacillati</taxon>
        <taxon>Actinomycetota</taxon>
        <taxon>Actinomycetes</taxon>
        <taxon>Kitasatosporales</taxon>
        <taxon>Streptomycetaceae</taxon>
        <taxon>Streptomyces</taxon>
    </lineage>
</organism>
<reference evidence="1 2" key="1">
    <citation type="submission" date="2016-07" db="EMBL/GenBank/DDBJ databases">
        <title>Draft genome of Streptomyces diastatochromogenes.</title>
        <authorList>
            <person name="Podduturi R."/>
            <person name="Lukassen M.B."/>
            <person name="Clausen N."/>
            <person name="Nielsen J.L."/>
            <person name="Jorgensen N.O."/>
        </authorList>
    </citation>
    <scope>NUCLEOTIDE SEQUENCE [LARGE SCALE GENOMIC DNA]</scope>
    <source>
        <strain evidence="1 2">DSM 40608</strain>
    </source>
</reference>
<keyword evidence="2" id="KW-1185">Reference proteome</keyword>
<dbReference type="Gene3D" id="2.30.110.10">
    <property type="entry name" value="Electron Transport, Fmn-binding Protein, Chain A"/>
    <property type="match status" value="1"/>
</dbReference>
<dbReference type="SUPFAM" id="SSF47413">
    <property type="entry name" value="lambda repressor-like DNA-binding domains"/>
    <property type="match status" value="1"/>
</dbReference>
<evidence type="ECO:0000313" key="2">
    <source>
        <dbReference type="Proteomes" id="UP000215483"/>
    </source>
</evidence>
<dbReference type="GO" id="GO:0003677">
    <property type="term" value="F:DNA binding"/>
    <property type="evidence" value="ECO:0007669"/>
    <property type="project" value="InterPro"/>
</dbReference>
<proteinExistence type="predicted"/>
<dbReference type="Proteomes" id="UP000215483">
    <property type="component" value="Unassembled WGS sequence"/>
</dbReference>
<name>A0A233S7T2_STRDA</name>
<dbReference type="InterPro" id="IPR012349">
    <property type="entry name" value="Split_barrel_FMN-bd"/>
</dbReference>
<protein>
    <recommendedName>
        <fullName evidence="3">HTH cro/C1-type domain-containing protein</fullName>
    </recommendedName>
</protein>
<gene>
    <name evidence="1" type="ORF">BEK98_28885</name>
</gene>
<dbReference type="EMBL" id="MCGQ01000027">
    <property type="protein sequence ID" value="OXY91727.1"/>
    <property type="molecule type" value="Genomic_DNA"/>
</dbReference>
<dbReference type="RefSeq" id="WP_094219744.1">
    <property type="nucleotide sequence ID" value="NZ_MCGQ01000027.1"/>
</dbReference>
<evidence type="ECO:0008006" key="3">
    <source>
        <dbReference type="Google" id="ProtNLM"/>
    </source>
</evidence>
<dbReference type="CDD" id="cd00093">
    <property type="entry name" value="HTH_XRE"/>
    <property type="match status" value="1"/>
</dbReference>
<dbReference type="InterPro" id="IPR010982">
    <property type="entry name" value="Lambda_DNA-bd_dom_sf"/>
</dbReference>
<evidence type="ECO:0000313" key="1">
    <source>
        <dbReference type="EMBL" id="OXY91727.1"/>
    </source>
</evidence>
<comment type="caution">
    <text evidence="1">The sequence shown here is derived from an EMBL/GenBank/DDBJ whole genome shotgun (WGS) entry which is preliminary data.</text>
</comment>
<dbReference type="OrthoDB" id="7062584at2"/>
<dbReference type="AlphaFoldDB" id="A0A233S7T2"/>